<keyword evidence="6 8" id="KW-0067">ATP-binding</keyword>
<evidence type="ECO:0000313" key="10">
    <source>
        <dbReference type="EMBL" id="SEQ41624.1"/>
    </source>
</evidence>
<organism evidence="10 11">
    <name type="scientific">Ignavigranum ruoffiae</name>
    <dbReference type="NCBI Taxonomy" id="89093"/>
    <lineage>
        <taxon>Bacteria</taxon>
        <taxon>Bacillati</taxon>
        <taxon>Bacillota</taxon>
        <taxon>Bacilli</taxon>
        <taxon>Lactobacillales</taxon>
        <taxon>Aerococcaceae</taxon>
        <taxon>Ignavigranum</taxon>
    </lineage>
</organism>
<dbReference type="NCBIfam" id="TIGR00152">
    <property type="entry name" value="dephospho-CoA kinase"/>
    <property type="match status" value="1"/>
</dbReference>
<keyword evidence="7 8" id="KW-0173">Coenzyme A biosynthesis</keyword>
<dbReference type="RefSeq" id="WP_092572493.1">
    <property type="nucleotide sequence ID" value="NZ_CALUDV010000009.1"/>
</dbReference>
<feature type="binding site" evidence="8">
    <location>
        <begin position="11"/>
        <end position="16"/>
    </location>
    <ligand>
        <name>ATP</name>
        <dbReference type="ChEBI" id="CHEBI:30616"/>
    </ligand>
</feature>
<dbReference type="HAMAP" id="MF_00376">
    <property type="entry name" value="Dephospho_CoA_kinase"/>
    <property type="match status" value="1"/>
</dbReference>
<comment type="function">
    <text evidence="8">Catalyzes the phosphorylation of the 3'-hydroxyl group of dephosphocoenzyme A to form coenzyme A.</text>
</comment>
<proteinExistence type="inferred from homology"/>
<evidence type="ECO:0000256" key="7">
    <source>
        <dbReference type="ARBA" id="ARBA00022993"/>
    </source>
</evidence>
<dbReference type="FunFam" id="3.40.50.300:FF:000991">
    <property type="entry name" value="Dephospho-CoA kinase"/>
    <property type="match status" value="1"/>
</dbReference>
<evidence type="ECO:0000256" key="3">
    <source>
        <dbReference type="ARBA" id="ARBA00022679"/>
    </source>
</evidence>
<evidence type="ECO:0000256" key="9">
    <source>
        <dbReference type="NCBIfam" id="TIGR00152"/>
    </source>
</evidence>
<keyword evidence="5 8" id="KW-0418">Kinase</keyword>
<dbReference type="PANTHER" id="PTHR10695:SF46">
    <property type="entry name" value="BIFUNCTIONAL COENZYME A SYNTHASE-RELATED"/>
    <property type="match status" value="1"/>
</dbReference>
<dbReference type="AlphaFoldDB" id="A0A1H9FUR6"/>
<comment type="catalytic activity">
    <reaction evidence="8">
        <text>3'-dephospho-CoA + ATP = ADP + CoA + H(+)</text>
        <dbReference type="Rhea" id="RHEA:18245"/>
        <dbReference type="ChEBI" id="CHEBI:15378"/>
        <dbReference type="ChEBI" id="CHEBI:30616"/>
        <dbReference type="ChEBI" id="CHEBI:57287"/>
        <dbReference type="ChEBI" id="CHEBI:57328"/>
        <dbReference type="ChEBI" id="CHEBI:456216"/>
        <dbReference type="EC" id="2.7.1.24"/>
    </reaction>
</comment>
<dbReference type="UniPathway" id="UPA00241">
    <property type="reaction ID" value="UER00356"/>
</dbReference>
<dbReference type="STRING" id="89093.SAMN04488558_11029"/>
<accession>A0A1H9FUR6</accession>
<dbReference type="PANTHER" id="PTHR10695">
    <property type="entry name" value="DEPHOSPHO-COA KINASE-RELATED"/>
    <property type="match status" value="1"/>
</dbReference>
<dbReference type="Proteomes" id="UP000198833">
    <property type="component" value="Unassembled WGS sequence"/>
</dbReference>
<dbReference type="EC" id="2.7.1.24" evidence="8 9"/>
<dbReference type="Pfam" id="PF01121">
    <property type="entry name" value="CoaE"/>
    <property type="match status" value="1"/>
</dbReference>
<reference evidence="10 11" key="1">
    <citation type="submission" date="2016-10" db="EMBL/GenBank/DDBJ databases">
        <authorList>
            <person name="de Groot N.N."/>
        </authorList>
    </citation>
    <scope>NUCLEOTIDE SEQUENCE [LARGE SCALE GENOMIC DNA]</scope>
    <source>
        <strain evidence="10 11">DSM 15695</strain>
    </source>
</reference>
<dbReference type="PROSITE" id="PS51219">
    <property type="entry name" value="DPCK"/>
    <property type="match status" value="1"/>
</dbReference>
<comment type="similarity">
    <text evidence="1 8">Belongs to the CoaE family.</text>
</comment>
<dbReference type="Gene3D" id="3.40.50.300">
    <property type="entry name" value="P-loop containing nucleotide triphosphate hydrolases"/>
    <property type="match status" value="1"/>
</dbReference>
<evidence type="ECO:0000256" key="2">
    <source>
        <dbReference type="ARBA" id="ARBA00022490"/>
    </source>
</evidence>
<protein>
    <recommendedName>
        <fullName evidence="8 9">Dephospho-CoA kinase</fullName>
        <ecNumber evidence="8 9">2.7.1.24</ecNumber>
    </recommendedName>
    <alternativeName>
        <fullName evidence="8">Dephosphocoenzyme A kinase</fullName>
    </alternativeName>
</protein>
<dbReference type="OrthoDB" id="9812943at2"/>
<dbReference type="InterPro" id="IPR027417">
    <property type="entry name" value="P-loop_NTPase"/>
</dbReference>
<evidence type="ECO:0000256" key="5">
    <source>
        <dbReference type="ARBA" id="ARBA00022777"/>
    </source>
</evidence>
<comment type="pathway">
    <text evidence="8">Cofactor biosynthesis; coenzyme A biosynthesis; CoA from (R)-pantothenate: step 5/5.</text>
</comment>
<comment type="subcellular location">
    <subcellularLocation>
        <location evidence="8">Cytoplasm</location>
    </subcellularLocation>
</comment>
<dbReference type="CDD" id="cd02022">
    <property type="entry name" value="DPCK"/>
    <property type="match status" value="1"/>
</dbReference>
<gene>
    <name evidence="8" type="primary">coaE</name>
    <name evidence="10" type="ORF">SAMN04488558_11029</name>
</gene>
<evidence type="ECO:0000256" key="1">
    <source>
        <dbReference type="ARBA" id="ARBA00009018"/>
    </source>
</evidence>
<dbReference type="EMBL" id="FOEN01000010">
    <property type="protein sequence ID" value="SEQ41624.1"/>
    <property type="molecule type" value="Genomic_DNA"/>
</dbReference>
<dbReference type="SUPFAM" id="SSF52540">
    <property type="entry name" value="P-loop containing nucleoside triphosphate hydrolases"/>
    <property type="match status" value="1"/>
</dbReference>
<sequence length="195" mass="21781">MNAIVLTGGIASGKSTVTRYLRSKGYPVIDLDVIAHQVVQAGSPGLALLVQHFGQNILSEDGELNRAMMGQMLFTNPKVKEKVNQLLHPLIFSQMDEEIEAERLAGSQLVFLDIPLFFESSSAFDYNQVWVVYVEPEVQIERLMARNQLTRQQAMDRINSQMSLAEKAKRADQVLDNSSSPAALYATVDKLLERL</sequence>
<evidence type="ECO:0000256" key="8">
    <source>
        <dbReference type="HAMAP-Rule" id="MF_00376"/>
    </source>
</evidence>
<dbReference type="GO" id="GO:0004140">
    <property type="term" value="F:dephospho-CoA kinase activity"/>
    <property type="evidence" value="ECO:0007669"/>
    <property type="project" value="UniProtKB-UniRule"/>
</dbReference>
<keyword evidence="11" id="KW-1185">Reference proteome</keyword>
<name>A0A1H9FUR6_9LACT</name>
<evidence type="ECO:0000313" key="11">
    <source>
        <dbReference type="Proteomes" id="UP000198833"/>
    </source>
</evidence>
<keyword evidence="3 8" id="KW-0808">Transferase</keyword>
<dbReference type="GO" id="GO:0015937">
    <property type="term" value="P:coenzyme A biosynthetic process"/>
    <property type="evidence" value="ECO:0007669"/>
    <property type="project" value="UniProtKB-UniRule"/>
</dbReference>
<dbReference type="InterPro" id="IPR001977">
    <property type="entry name" value="Depp_CoAkinase"/>
</dbReference>
<dbReference type="GO" id="GO:0005737">
    <property type="term" value="C:cytoplasm"/>
    <property type="evidence" value="ECO:0007669"/>
    <property type="project" value="UniProtKB-SubCell"/>
</dbReference>
<evidence type="ECO:0000256" key="4">
    <source>
        <dbReference type="ARBA" id="ARBA00022741"/>
    </source>
</evidence>
<dbReference type="GO" id="GO:0005524">
    <property type="term" value="F:ATP binding"/>
    <property type="evidence" value="ECO:0007669"/>
    <property type="project" value="UniProtKB-UniRule"/>
</dbReference>
<evidence type="ECO:0000256" key="6">
    <source>
        <dbReference type="ARBA" id="ARBA00022840"/>
    </source>
</evidence>
<keyword evidence="2 8" id="KW-0963">Cytoplasm</keyword>
<keyword evidence="4 8" id="KW-0547">Nucleotide-binding</keyword>